<sequence length="237" mass="26795">MTSRLLPQASSTDMMTSWLLPQASSTDMMTSWLLPQASSTDMMTSSKLFLYFFQSAMLTSSLLLVAFSSRYADVIIADTSSCATDSRLLLFIFFFDISSSRLHRFCSRSHFRMRPVLFPPKRSNEQDSLLCTSSNVQHLVVSSIHKLLTATSNFSAASLLFFISFYNRYDDVTVAATSFFNRYDDIMVAATSFFNRYDDVMVAATSFFNRYDDVIKVVSRFLSISNADVIVAARSFL</sequence>
<evidence type="ECO:0000313" key="2">
    <source>
        <dbReference type="Proteomes" id="UP000250235"/>
    </source>
</evidence>
<name>A0A2Z7AII4_9LAMI</name>
<protein>
    <submittedName>
        <fullName evidence="1">Uncharacterized protein</fullName>
    </submittedName>
</protein>
<gene>
    <name evidence="1" type="ORF">F511_24439</name>
</gene>
<dbReference type="Proteomes" id="UP000250235">
    <property type="component" value="Unassembled WGS sequence"/>
</dbReference>
<organism evidence="1 2">
    <name type="scientific">Dorcoceras hygrometricum</name>
    <dbReference type="NCBI Taxonomy" id="472368"/>
    <lineage>
        <taxon>Eukaryota</taxon>
        <taxon>Viridiplantae</taxon>
        <taxon>Streptophyta</taxon>
        <taxon>Embryophyta</taxon>
        <taxon>Tracheophyta</taxon>
        <taxon>Spermatophyta</taxon>
        <taxon>Magnoliopsida</taxon>
        <taxon>eudicotyledons</taxon>
        <taxon>Gunneridae</taxon>
        <taxon>Pentapetalae</taxon>
        <taxon>asterids</taxon>
        <taxon>lamiids</taxon>
        <taxon>Lamiales</taxon>
        <taxon>Gesneriaceae</taxon>
        <taxon>Didymocarpoideae</taxon>
        <taxon>Trichosporeae</taxon>
        <taxon>Loxocarpinae</taxon>
        <taxon>Dorcoceras</taxon>
    </lineage>
</organism>
<keyword evidence="2" id="KW-1185">Reference proteome</keyword>
<dbReference type="EMBL" id="KV017178">
    <property type="protein sequence ID" value="KZV18936.1"/>
    <property type="molecule type" value="Genomic_DNA"/>
</dbReference>
<evidence type="ECO:0000313" key="1">
    <source>
        <dbReference type="EMBL" id="KZV18936.1"/>
    </source>
</evidence>
<reference evidence="1 2" key="1">
    <citation type="journal article" date="2015" name="Proc. Natl. Acad. Sci. U.S.A.">
        <title>The resurrection genome of Boea hygrometrica: A blueprint for survival of dehydration.</title>
        <authorList>
            <person name="Xiao L."/>
            <person name="Yang G."/>
            <person name="Zhang L."/>
            <person name="Yang X."/>
            <person name="Zhao S."/>
            <person name="Ji Z."/>
            <person name="Zhou Q."/>
            <person name="Hu M."/>
            <person name="Wang Y."/>
            <person name="Chen M."/>
            <person name="Xu Y."/>
            <person name="Jin H."/>
            <person name="Xiao X."/>
            <person name="Hu G."/>
            <person name="Bao F."/>
            <person name="Hu Y."/>
            <person name="Wan P."/>
            <person name="Li L."/>
            <person name="Deng X."/>
            <person name="Kuang T."/>
            <person name="Xiang C."/>
            <person name="Zhu J.K."/>
            <person name="Oliver M.J."/>
            <person name="He Y."/>
        </authorList>
    </citation>
    <scope>NUCLEOTIDE SEQUENCE [LARGE SCALE GENOMIC DNA]</scope>
    <source>
        <strain evidence="2">cv. XS01</strain>
    </source>
</reference>
<proteinExistence type="predicted"/>
<accession>A0A2Z7AII4</accession>
<dbReference type="AlphaFoldDB" id="A0A2Z7AII4"/>